<dbReference type="EMBL" id="JAAMFL010000006">
    <property type="protein sequence ID" value="MBS9337630.1"/>
    <property type="molecule type" value="Genomic_DNA"/>
</dbReference>
<accession>A0ABS5QWQ1</accession>
<evidence type="ECO:0000313" key="2">
    <source>
        <dbReference type="EMBL" id="MBS9337630.1"/>
    </source>
</evidence>
<dbReference type="RefSeq" id="WP_213821715.1">
    <property type="nucleotide sequence ID" value="NZ_JAAMFL010000006.1"/>
</dbReference>
<gene>
    <name evidence="2" type="ORF">G6R30_04040</name>
</gene>
<dbReference type="InterPro" id="IPR025164">
    <property type="entry name" value="Toastrack_DUF4097"/>
</dbReference>
<dbReference type="Pfam" id="PF13349">
    <property type="entry name" value="DUF4097"/>
    <property type="match status" value="1"/>
</dbReference>
<evidence type="ECO:0000259" key="1">
    <source>
        <dbReference type="Pfam" id="PF13349"/>
    </source>
</evidence>
<evidence type="ECO:0000313" key="3">
    <source>
        <dbReference type="Proteomes" id="UP001519503"/>
    </source>
</evidence>
<sequence length="235" mass="25637">MNKKIWFGSSLVLLGAVLMGLAFFQDGFPGQIYWNNGPVYLSERDEKGEVDLTPDQIVSGKQDLTGLDLSVKNADVTVRSGEHFAISVDRAEKNYVTVSSNDGLVKVTGDERFGWSWGINQPTPHHITITLPEKTTLQSLSLASLNGDLTVKNSRSDQLKIKNTNGDVNLSDVKVATSGGVTNRYGDIFVKKSTLPKLKTYSRYGDINVTNAYQNVTADQAVFSLTNLSGDISLT</sequence>
<name>A0ABS5QWQ1_9LACO</name>
<feature type="domain" description="DUF4097" evidence="1">
    <location>
        <begin position="67"/>
        <end position="233"/>
    </location>
</feature>
<reference evidence="2 3" key="1">
    <citation type="submission" date="2020-02" db="EMBL/GenBank/DDBJ databases">
        <title>Fructobacillus sp. isolated from paper mulberry of Taiwan.</title>
        <authorList>
            <person name="Lin S.-T."/>
        </authorList>
    </citation>
    <scope>NUCLEOTIDE SEQUENCE [LARGE SCALE GENOMIC DNA]</scope>
    <source>
        <strain evidence="2 3">S1-1</strain>
    </source>
</reference>
<comment type="caution">
    <text evidence="2">The sequence shown here is derived from an EMBL/GenBank/DDBJ whole genome shotgun (WGS) entry which is preliminary data.</text>
</comment>
<keyword evidence="3" id="KW-1185">Reference proteome</keyword>
<proteinExistence type="predicted"/>
<dbReference type="Proteomes" id="UP001519503">
    <property type="component" value="Unassembled WGS sequence"/>
</dbReference>
<protein>
    <submittedName>
        <fullName evidence="2">DUF4097 domain-containing protein</fullName>
    </submittedName>
</protein>
<organism evidence="2 3">
    <name type="scientific">Fructobacillus parabroussonetiae</name>
    <dbReference type="NCBI Taxonomy" id="2713174"/>
    <lineage>
        <taxon>Bacteria</taxon>
        <taxon>Bacillati</taxon>
        <taxon>Bacillota</taxon>
        <taxon>Bacilli</taxon>
        <taxon>Lactobacillales</taxon>
        <taxon>Lactobacillaceae</taxon>
        <taxon>Fructobacillus</taxon>
    </lineage>
</organism>